<dbReference type="SMART" id="SM00233">
    <property type="entry name" value="PH"/>
    <property type="match status" value="1"/>
</dbReference>
<feature type="domain" description="PH" evidence="1">
    <location>
        <begin position="15"/>
        <end position="118"/>
    </location>
</feature>
<proteinExistence type="predicted"/>
<dbReference type="PROSITE" id="PS50003">
    <property type="entry name" value="PH_DOMAIN"/>
    <property type="match status" value="1"/>
</dbReference>
<dbReference type="InterPro" id="IPR037370">
    <property type="entry name" value="Pleckstrin"/>
</dbReference>
<dbReference type="EMBL" id="AAZO01004637">
    <property type="status" value="NOT_ANNOTATED_CDS"/>
    <property type="molecule type" value="Genomic_DNA"/>
</dbReference>
<dbReference type="OrthoDB" id="8196563at2759"/>
<evidence type="ECO:0000313" key="4">
    <source>
        <dbReference type="Proteomes" id="UP000009046"/>
    </source>
</evidence>
<dbReference type="GO" id="GO:0005886">
    <property type="term" value="C:plasma membrane"/>
    <property type="evidence" value="ECO:0007669"/>
    <property type="project" value="TreeGrafter"/>
</dbReference>
<dbReference type="GO" id="GO:0030036">
    <property type="term" value="P:actin cytoskeleton organization"/>
    <property type="evidence" value="ECO:0007669"/>
    <property type="project" value="TreeGrafter"/>
</dbReference>
<dbReference type="KEGG" id="phu:Phum_PHUM395920"/>
<dbReference type="Gene3D" id="2.30.29.30">
    <property type="entry name" value="Pleckstrin-homology domain (PH domain)/Phosphotyrosine-binding domain (PTB)"/>
    <property type="match status" value="1"/>
</dbReference>
<reference evidence="2" key="1">
    <citation type="submission" date="2007-04" db="EMBL/GenBank/DDBJ databases">
        <title>Annotation of Pediculus humanus corporis strain USDA.</title>
        <authorList>
            <person name="Kirkness E."/>
            <person name="Hannick L."/>
            <person name="Hass B."/>
            <person name="Bruggner R."/>
            <person name="Lawson D."/>
            <person name="Bidwell S."/>
            <person name="Joardar V."/>
            <person name="Caler E."/>
            <person name="Walenz B."/>
            <person name="Inman J."/>
            <person name="Schobel S."/>
            <person name="Galinsky K."/>
            <person name="Amedeo P."/>
            <person name="Strausberg R."/>
        </authorList>
    </citation>
    <scope>NUCLEOTIDE SEQUENCE</scope>
    <source>
        <strain evidence="2">USDA</strain>
    </source>
</reference>
<dbReference type="InterPro" id="IPR011993">
    <property type="entry name" value="PH-like_dom_sf"/>
</dbReference>
<dbReference type="PANTHER" id="PTHR12092:SF16">
    <property type="entry name" value="PH DOMAIN-CONTAINING PROTEIN"/>
    <property type="match status" value="1"/>
</dbReference>
<evidence type="ECO:0000313" key="2">
    <source>
        <dbReference type="EMBL" id="EEB15914.1"/>
    </source>
</evidence>
<dbReference type="AlphaFoldDB" id="E0VRA8"/>
<dbReference type="CTD" id="8237714"/>
<dbReference type="RefSeq" id="XP_002428652.1">
    <property type="nucleotide sequence ID" value="XM_002428607.1"/>
</dbReference>
<dbReference type="PANTHER" id="PTHR12092">
    <property type="entry name" value="PLECKSTRIN"/>
    <property type="match status" value="1"/>
</dbReference>
<sequence>MLLIYVFQPNTLPGHAIQRGILWQQRDKLFARWKERYFILTRDYLHCFRKATDNGFDRISDMGPFIFKIKLVDVEKVTWINKKTYSAISLDFKRDGRILLRSQQGLEDWFDALEECTLASKERRQALKCSRDSYHQGENEQNMNSYNSNVEDLLAVRNKIALLQRDYISDSVPDVSKFGSPSLKSLFISESRSEDNDDDKSSNNVPYSAINRRLSHINALNTSSINTKATPIPCRLNSDVFYLPGLSNARQRSSIAGETVNPPKESYLNDLGRSRLGTNASDYKSKNFLNPFRIPNMLQSTKGTANRYSLIDDTESIKVIYSSYEKSPFTSS</sequence>
<dbReference type="CDD" id="cd00821">
    <property type="entry name" value="PH"/>
    <property type="match status" value="1"/>
</dbReference>
<dbReference type="InterPro" id="IPR001849">
    <property type="entry name" value="PH_domain"/>
</dbReference>
<dbReference type="HOGENOM" id="CLU_072420_0_0_1"/>
<keyword evidence="4" id="KW-1185">Reference proteome</keyword>
<reference evidence="2" key="2">
    <citation type="submission" date="2007-04" db="EMBL/GenBank/DDBJ databases">
        <title>The genome of the human body louse.</title>
        <authorList>
            <consortium name="The Human Body Louse Genome Consortium"/>
            <person name="Kirkness E."/>
            <person name="Walenz B."/>
            <person name="Hass B."/>
            <person name="Bruggner R."/>
            <person name="Strausberg R."/>
        </authorList>
    </citation>
    <scope>NUCLEOTIDE SEQUENCE</scope>
    <source>
        <strain evidence="2">USDA</strain>
    </source>
</reference>
<dbReference type="Proteomes" id="UP000009046">
    <property type="component" value="Unassembled WGS sequence"/>
</dbReference>
<accession>E0VRA8</accession>
<evidence type="ECO:0000259" key="1">
    <source>
        <dbReference type="PROSITE" id="PS50003"/>
    </source>
</evidence>
<dbReference type="eggNOG" id="ENOG502S52Y">
    <property type="taxonomic scope" value="Eukaryota"/>
</dbReference>
<dbReference type="VEuPathDB" id="VectorBase:PHUM395920"/>
<protein>
    <recommendedName>
        <fullName evidence="1">PH domain-containing protein</fullName>
    </recommendedName>
</protein>
<name>E0VRA8_PEDHC</name>
<dbReference type="FunFam" id="2.30.29.30:FF:000280">
    <property type="entry name" value="Uncharacterized protein, isoform B"/>
    <property type="match status" value="1"/>
</dbReference>
<dbReference type="EMBL" id="DS235459">
    <property type="protein sequence ID" value="EEB15914.1"/>
    <property type="molecule type" value="Genomic_DNA"/>
</dbReference>
<reference evidence="3" key="3">
    <citation type="submission" date="2020-05" db="UniProtKB">
        <authorList>
            <consortium name="EnsemblMetazoa"/>
        </authorList>
    </citation>
    <scope>IDENTIFICATION</scope>
    <source>
        <strain evidence="3">USDA</strain>
    </source>
</reference>
<evidence type="ECO:0000313" key="3">
    <source>
        <dbReference type="EnsemblMetazoa" id="PHUM395920-PA"/>
    </source>
</evidence>
<organism>
    <name type="scientific">Pediculus humanus subsp. corporis</name>
    <name type="common">Body louse</name>
    <dbReference type="NCBI Taxonomy" id="121224"/>
    <lineage>
        <taxon>Eukaryota</taxon>
        <taxon>Metazoa</taxon>
        <taxon>Ecdysozoa</taxon>
        <taxon>Arthropoda</taxon>
        <taxon>Hexapoda</taxon>
        <taxon>Insecta</taxon>
        <taxon>Pterygota</taxon>
        <taxon>Neoptera</taxon>
        <taxon>Paraneoptera</taxon>
        <taxon>Psocodea</taxon>
        <taxon>Troctomorpha</taxon>
        <taxon>Phthiraptera</taxon>
        <taxon>Anoplura</taxon>
        <taxon>Pediculidae</taxon>
        <taxon>Pediculus</taxon>
    </lineage>
</organism>
<dbReference type="GeneID" id="8237714"/>
<gene>
    <name evidence="3" type="primary">8237714</name>
    <name evidence="2" type="ORF">Phum_PHUM395920</name>
</gene>
<dbReference type="InParanoid" id="E0VRA8"/>
<dbReference type="SUPFAM" id="SSF50729">
    <property type="entry name" value="PH domain-like"/>
    <property type="match status" value="1"/>
</dbReference>
<dbReference type="EnsemblMetazoa" id="PHUM395920-RA">
    <property type="protein sequence ID" value="PHUM395920-PA"/>
    <property type="gene ID" value="PHUM395920"/>
</dbReference>